<protein>
    <recommendedName>
        <fullName evidence="3">RstB2 protein</fullName>
    </recommendedName>
</protein>
<proteinExistence type="predicted"/>
<comment type="caution">
    <text evidence="1">The sequence shown here is derived from an EMBL/GenBank/DDBJ whole genome shotgun (WGS) entry which is preliminary data.</text>
</comment>
<dbReference type="AlphaFoldDB" id="A0A2T3J9A2"/>
<dbReference type="Proteomes" id="UP000240987">
    <property type="component" value="Unassembled WGS sequence"/>
</dbReference>
<dbReference type="RefSeq" id="WP_107244788.1">
    <property type="nucleotide sequence ID" value="NZ_PYMJ01000031.1"/>
</dbReference>
<reference evidence="1 2" key="1">
    <citation type="submission" date="2018-01" db="EMBL/GenBank/DDBJ databases">
        <title>Whole genome sequencing of Histamine producing bacteria.</title>
        <authorList>
            <person name="Butler K."/>
        </authorList>
    </citation>
    <scope>NUCLEOTIDE SEQUENCE [LARGE SCALE GENOMIC DNA]</scope>
    <source>
        <strain evidence="1 2">JCM 12947</strain>
    </source>
</reference>
<dbReference type="Pfam" id="PF07459">
    <property type="entry name" value="CTX_RstB"/>
    <property type="match status" value="1"/>
</dbReference>
<dbReference type="EMBL" id="PYMJ01000031">
    <property type="protein sequence ID" value="PSU45379.1"/>
    <property type="molecule type" value="Genomic_DNA"/>
</dbReference>
<keyword evidence="2" id="KW-1185">Reference proteome</keyword>
<sequence>MGKKILILGCQHSAGIGKESGKAYSMGSFLVAMPVRSWKNDKGEGFGYGFQCNPKTDKFDFIKSDALLEKITKVHFPARLDLEMEPDPENPLVDVVVDFTVIGSMSFLDDNLVNKK</sequence>
<dbReference type="InterPro" id="IPR010008">
    <property type="entry name" value="Vibrio_Phage_CTX_RstB"/>
</dbReference>
<organism evidence="1 2">
    <name type="scientific">Photobacterium frigidiphilum</name>
    <dbReference type="NCBI Taxonomy" id="264736"/>
    <lineage>
        <taxon>Bacteria</taxon>
        <taxon>Pseudomonadati</taxon>
        <taxon>Pseudomonadota</taxon>
        <taxon>Gammaproteobacteria</taxon>
        <taxon>Vibrionales</taxon>
        <taxon>Vibrionaceae</taxon>
        <taxon>Photobacterium</taxon>
    </lineage>
</organism>
<evidence type="ECO:0008006" key="3">
    <source>
        <dbReference type="Google" id="ProtNLM"/>
    </source>
</evidence>
<evidence type="ECO:0000313" key="1">
    <source>
        <dbReference type="EMBL" id="PSU45379.1"/>
    </source>
</evidence>
<evidence type="ECO:0000313" key="2">
    <source>
        <dbReference type="Proteomes" id="UP000240987"/>
    </source>
</evidence>
<gene>
    <name evidence="1" type="ORF">C9J12_22700</name>
</gene>
<dbReference type="OrthoDB" id="5883441at2"/>
<name>A0A2T3J9A2_9GAMM</name>
<accession>A0A2T3J9A2</accession>